<comment type="similarity">
    <text evidence="1">Belongs to the ABC transporter superfamily.</text>
</comment>
<accession>A0A1U9K8V8</accession>
<evidence type="ECO:0000256" key="4">
    <source>
        <dbReference type="ARBA" id="ARBA00022840"/>
    </source>
</evidence>
<evidence type="ECO:0000256" key="2">
    <source>
        <dbReference type="ARBA" id="ARBA00022448"/>
    </source>
</evidence>
<dbReference type="AlphaFoldDB" id="A0A1U9K8V8"/>
<dbReference type="GO" id="GO:0016887">
    <property type="term" value="F:ATP hydrolysis activity"/>
    <property type="evidence" value="ECO:0007669"/>
    <property type="project" value="InterPro"/>
</dbReference>
<dbReference type="PANTHER" id="PTHR43776">
    <property type="entry name" value="TRANSPORT ATP-BINDING PROTEIN"/>
    <property type="match status" value="1"/>
</dbReference>
<keyword evidence="2" id="KW-0813">Transport</keyword>
<dbReference type="Proteomes" id="UP000188603">
    <property type="component" value="Chromosome"/>
</dbReference>
<dbReference type="GO" id="GO:0055085">
    <property type="term" value="P:transmembrane transport"/>
    <property type="evidence" value="ECO:0007669"/>
    <property type="project" value="UniProtKB-ARBA"/>
</dbReference>
<dbReference type="InterPro" id="IPR017871">
    <property type="entry name" value="ABC_transporter-like_CS"/>
</dbReference>
<proteinExistence type="inferred from homology"/>
<dbReference type="InterPro" id="IPR003439">
    <property type="entry name" value="ABC_transporter-like_ATP-bd"/>
</dbReference>
<name>A0A1U9K8V8_9BACL</name>
<dbReference type="EMBL" id="CP019699">
    <property type="protein sequence ID" value="AQS56446.1"/>
    <property type="molecule type" value="Genomic_DNA"/>
</dbReference>
<gene>
    <name evidence="6" type="ORF">B0W44_12435</name>
</gene>
<dbReference type="Pfam" id="PF00005">
    <property type="entry name" value="ABC_tran"/>
    <property type="match status" value="1"/>
</dbReference>
<sequence>MTRAEKPILDVVNLVTSFPIKGGILKRKVGEVQAVSKVSFKIYQGETLGLVGESGCGKSTVARTIVGLEKSESGHIYFNGLDLTKLSNRRMRKVRKDIQFIFQDPFASLHPKMTVKELIQEPWEVHPEVVDRSDWDKEVMRLMEMVGLNPASRYNYAHQFSGGQCQRICIARALALRPKLIICDEAVSALDVSIQAQILNLLQDLQKELGLAYLFISHDLSVVRHICDRICVMYLGKIVEFGDRDQIFHSPSHPYTQALLSAVPVPEPWNIVERKEFILEGDIPSPANPPSGCRFRTRCWKAQEICKLEDPPLNEQEEGHASACHFAEADKGVIPKFKETVK</sequence>
<evidence type="ECO:0000256" key="1">
    <source>
        <dbReference type="ARBA" id="ARBA00005417"/>
    </source>
</evidence>
<keyword evidence="4 6" id="KW-0067">ATP-binding</keyword>
<dbReference type="KEGG" id="ntr:B0W44_12435"/>
<dbReference type="Gene3D" id="3.40.50.300">
    <property type="entry name" value="P-loop containing nucleotide triphosphate hydrolases"/>
    <property type="match status" value="1"/>
</dbReference>
<dbReference type="NCBIfam" id="TIGR01727">
    <property type="entry name" value="oligo_HPY"/>
    <property type="match status" value="1"/>
</dbReference>
<dbReference type="PROSITE" id="PS50893">
    <property type="entry name" value="ABC_TRANSPORTER_2"/>
    <property type="match status" value="1"/>
</dbReference>
<evidence type="ECO:0000313" key="7">
    <source>
        <dbReference type="Proteomes" id="UP000188603"/>
    </source>
</evidence>
<dbReference type="PANTHER" id="PTHR43776:SF7">
    <property type="entry name" value="D,D-DIPEPTIDE TRANSPORT ATP-BINDING PROTEIN DDPF-RELATED"/>
    <property type="match status" value="1"/>
</dbReference>
<dbReference type="Pfam" id="PF08352">
    <property type="entry name" value="oligo_HPY"/>
    <property type="match status" value="1"/>
</dbReference>
<feature type="domain" description="ABC transporter" evidence="5">
    <location>
        <begin position="9"/>
        <end position="260"/>
    </location>
</feature>
<dbReference type="FunFam" id="3.40.50.300:FF:000016">
    <property type="entry name" value="Oligopeptide ABC transporter ATP-binding component"/>
    <property type="match status" value="1"/>
</dbReference>
<dbReference type="RefSeq" id="WP_077720309.1">
    <property type="nucleotide sequence ID" value="NZ_CP019699.1"/>
</dbReference>
<reference evidence="6 7" key="1">
    <citation type="journal article" date="2015" name="Int. J. Syst. Evol. Microbiol.">
        <title>Novibacillus thermophilus gen. nov., sp. nov., a Gram-staining-negative and moderately thermophilic member of the family Thermoactinomycetaceae.</title>
        <authorList>
            <person name="Yang G."/>
            <person name="Chen J."/>
            <person name="Zhou S."/>
        </authorList>
    </citation>
    <scope>NUCLEOTIDE SEQUENCE [LARGE SCALE GENOMIC DNA]</scope>
    <source>
        <strain evidence="6 7">SG-1</strain>
    </source>
</reference>
<evidence type="ECO:0000256" key="3">
    <source>
        <dbReference type="ARBA" id="ARBA00022741"/>
    </source>
</evidence>
<dbReference type="CDD" id="cd03257">
    <property type="entry name" value="ABC_NikE_OppD_transporters"/>
    <property type="match status" value="1"/>
</dbReference>
<organism evidence="6 7">
    <name type="scientific">Novibacillus thermophilus</name>
    <dbReference type="NCBI Taxonomy" id="1471761"/>
    <lineage>
        <taxon>Bacteria</taxon>
        <taxon>Bacillati</taxon>
        <taxon>Bacillota</taxon>
        <taxon>Bacilli</taxon>
        <taxon>Bacillales</taxon>
        <taxon>Thermoactinomycetaceae</taxon>
        <taxon>Novibacillus</taxon>
    </lineage>
</organism>
<dbReference type="GO" id="GO:0005524">
    <property type="term" value="F:ATP binding"/>
    <property type="evidence" value="ECO:0007669"/>
    <property type="project" value="UniProtKB-KW"/>
</dbReference>
<protein>
    <submittedName>
        <fullName evidence="6">Peptide ABC transporter ATP-binding protein</fullName>
    </submittedName>
</protein>
<keyword evidence="7" id="KW-1185">Reference proteome</keyword>
<dbReference type="InterPro" id="IPR050319">
    <property type="entry name" value="ABC_transp_ATP-bind"/>
</dbReference>
<keyword evidence="3" id="KW-0547">Nucleotide-binding</keyword>
<dbReference type="InterPro" id="IPR003593">
    <property type="entry name" value="AAA+_ATPase"/>
</dbReference>
<dbReference type="GO" id="GO:0015833">
    <property type="term" value="P:peptide transport"/>
    <property type="evidence" value="ECO:0007669"/>
    <property type="project" value="InterPro"/>
</dbReference>
<evidence type="ECO:0000313" key="6">
    <source>
        <dbReference type="EMBL" id="AQS56446.1"/>
    </source>
</evidence>
<dbReference type="InterPro" id="IPR027417">
    <property type="entry name" value="P-loop_NTPase"/>
</dbReference>
<dbReference type="PROSITE" id="PS00211">
    <property type="entry name" value="ABC_TRANSPORTER_1"/>
    <property type="match status" value="1"/>
</dbReference>
<dbReference type="SMART" id="SM00382">
    <property type="entry name" value="AAA"/>
    <property type="match status" value="1"/>
</dbReference>
<dbReference type="OrthoDB" id="9802264at2"/>
<dbReference type="InterPro" id="IPR013563">
    <property type="entry name" value="Oligopep_ABC_C"/>
</dbReference>
<dbReference type="SUPFAM" id="SSF52540">
    <property type="entry name" value="P-loop containing nucleoside triphosphate hydrolases"/>
    <property type="match status" value="1"/>
</dbReference>
<evidence type="ECO:0000259" key="5">
    <source>
        <dbReference type="PROSITE" id="PS50893"/>
    </source>
</evidence>
<dbReference type="STRING" id="1471761.B0W44_12435"/>